<sequence>MKRLLFVVMLISMTMMVQAAEKRRPKDCQSICTMHYDPVCAGGAGESPKSFGNICVMQNYNCENNKNLAVISQGECPNGGGIRLS</sequence>
<organism evidence="3 4">
    <name type="scientific">Pseudolycoriella hygida</name>
    <dbReference type="NCBI Taxonomy" id="35572"/>
    <lineage>
        <taxon>Eukaryota</taxon>
        <taxon>Metazoa</taxon>
        <taxon>Ecdysozoa</taxon>
        <taxon>Arthropoda</taxon>
        <taxon>Hexapoda</taxon>
        <taxon>Insecta</taxon>
        <taxon>Pterygota</taxon>
        <taxon>Neoptera</taxon>
        <taxon>Endopterygota</taxon>
        <taxon>Diptera</taxon>
        <taxon>Nematocera</taxon>
        <taxon>Sciaroidea</taxon>
        <taxon>Sciaridae</taxon>
        <taxon>Pseudolycoriella</taxon>
    </lineage>
</organism>
<dbReference type="SMART" id="SM00280">
    <property type="entry name" value="KAZAL"/>
    <property type="match status" value="1"/>
</dbReference>
<dbReference type="Gene3D" id="3.30.60.30">
    <property type="match status" value="1"/>
</dbReference>
<evidence type="ECO:0000256" key="1">
    <source>
        <dbReference type="SAM" id="SignalP"/>
    </source>
</evidence>
<gene>
    <name evidence="3" type="primary">VASOT_0</name>
    <name evidence="3" type="ORF">Bhyg_01171</name>
</gene>
<reference evidence="3" key="1">
    <citation type="submission" date="2022-07" db="EMBL/GenBank/DDBJ databases">
        <authorList>
            <person name="Trinca V."/>
            <person name="Uliana J.V.C."/>
            <person name="Torres T.T."/>
            <person name="Ward R.J."/>
            <person name="Monesi N."/>
        </authorList>
    </citation>
    <scope>NUCLEOTIDE SEQUENCE</scope>
    <source>
        <strain evidence="3">HSMRA1968</strain>
        <tissue evidence="3">Whole embryos</tissue>
    </source>
</reference>
<dbReference type="OrthoDB" id="6817055at2759"/>
<dbReference type="PROSITE" id="PS51465">
    <property type="entry name" value="KAZAL_2"/>
    <property type="match status" value="1"/>
</dbReference>
<dbReference type="EMBL" id="WJQU01000001">
    <property type="protein sequence ID" value="KAJ6645962.1"/>
    <property type="molecule type" value="Genomic_DNA"/>
</dbReference>
<dbReference type="SUPFAM" id="SSF100895">
    <property type="entry name" value="Kazal-type serine protease inhibitors"/>
    <property type="match status" value="1"/>
</dbReference>
<feature type="chain" id="PRO_5040205831" evidence="1">
    <location>
        <begin position="20"/>
        <end position="85"/>
    </location>
</feature>
<feature type="domain" description="Kazal-like" evidence="2">
    <location>
        <begin position="22"/>
        <end position="78"/>
    </location>
</feature>
<dbReference type="InterPro" id="IPR002350">
    <property type="entry name" value="Kazal_dom"/>
</dbReference>
<accession>A0A9Q0N8X5</accession>
<evidence type="ECO:0000313" key="4">
    <source>
        <dbReference type="Proteomes" id="UP001151699"/>
    </source>
</evidence>
<comment type="caution">
    <text evidence="3">The sequence shown here is derived from an EMBL/GenBank/DDBJ whole genome shotgun (WGS) entry which is preliminary data.</text>
</comment>
<dbReference type="AlphaFoldDB" id="A0A9Q0N8X5"/>
<dbReference type="CDD" id="cd00104">
    <property type="entry name" value="KAZAL_FS"/>
    <property type="match status" value="1"/>
</dbReference>
<evidence type="ECO:0000313" key="3">
    <source>
        <dbReference type="EMBL" id="KAJ6645962.1"/>
    </source>
</evidence>
<evidence type="ECO:0000259" key="2">
    <source>
        <dbReference type="PROSITE" id="PS51465"/>
    </source>
</evidence>
<keyword evidence="4" id="KW-1185">Reference proteome</keyword>
<dbReference type="Pfam" id="PF00050">
    <property type="entry name" value="Kazal_1"/>
    <property type="match status" value="1"/>
</dbReference>
<dbReference type="Proteomes" id="UP001151699">
    <property type="component" value="Chromosome A"/>
</dbReference>
<name>A0A9Q0N8X5_9DIPT</name>
<feature type="signal peptide" evidence="1">
    <location>
        <begin position="1"/>
        <end position="19"/>
    </location>
</feature>
<dbReference type="InterPro" id="IPR036058">
    <property type="entry name" value="Kazal_dom_sf"/>
</dbReference>
<protein>
    <submittedName>
        <fullName evidence="3">Vasotab</fullName>
    </submittedName>
</protein>
<keyword evidence="1" id="KW-0732">Signal</keyword>
<proteinExistence type="predicted"/>